<dbReference type="FunFam" id="3.30.160.60:FF:000653">
    <property type="entry name" value="Zinc finger protein Pegasus"/>
    <property type="match status" value="1"/>
</dbReference>
<feature type="region of interest" description="Disordered" evidence="8">
    <location>
        <begin position="88"/>
        <end position="129"/>
    </location>
</feature>
<dbReference type="SMART" id="SM00355">
    <property type="entry name" value="ZnF_C2H2"/>
    <property type="match status" value="6"/>
</dbReference>
<dbReference type="FunFam" id="3.30.160.60:FF:000159">
    <property type="entry name" value="Mds1 and evi1 complex locus protein"/>
    <property type="match status" value="1"/>
</dbReference>
<reference evidence="10" key="1">
    <citation type="submission" date="2023-06" db="EMBL/GenBank/DDBJ databases">
        <authorList>
            <person name="Delattre M."/>
        </authorList>
    </citation>
    <scope>NUCLEOTIDE SEQUENCE</scope>
    <source>
        <strain evidence="10">AF72</strain>
    </source>
</reference>
<accession>A0AA36D662</accession>
<evidence type="ECO:0000256" key="8">
    <source>
        <dbReference type="SAM" id="MobiDB-lite"/>
    </source>
</evidence>
<dbReference type="GO" id="GO:0000122">
    <property type="term" value="P:negative regulation of transcription by RNA polymerase II"/>
    <property type="evidence" value="ECO:0007669"/>
    <property type="project" value="UniProtKB-ARBA"/>
</dbReference>
<feature type="domain" description="C2H2-type" evidence="9">
    <location>
        <begin position="440"/>
        <end position="468"/>
    </location>
</feature>
<keyword evidence="5" id="KW-0862">Zinc</keyword>
<dbReference type="InterPro" id="IPR050331">
    <property type="entry name" value="Zinc_finger"/>
</dbReference>
<feature type="compositionally biased region" description="Basic and acidic residues" evidence="8">
    <location>
        <begin position="282"/>
        <end position="291"/>
    </location>
</feature>
<dbReference type="FunFam" id="3.30.160.60:FF:000112">
    <property type="entry name" value="Mds1 and evi1 complex locus protein"/>
    <property type="match status" value="1"/>
</dbReference>
<feature type="region of interest" description="Disordered" evidence="8">
    <location>
        <begin position="282"/>
        <end position="370"/>
    </location>
</feature>
<dbReference type="Gene3D" id="3.30.160.60">
    <property type="entry name" value="Classic Zinc Finger"/>
    <property type="match status" value="5"/>
</dbReference>
<name>A0AA36D662_9BILA</name>
<dbReference type="Pfam" id="PF00096">
    <property type="entry name" value="zf-C2H2"/>
    <property type="match status" value="5"/>
</dbReference>
<dbReference type="Proteomes" id="UP001177023">
    <property type="component" value="Unassembled WGS sequence"/>
</dbReference>
<evidence type="ECO:0000256" key="2">
    <source>
        <dbReference type="ARBA" id="ARBA00022723"/>
    </source>
</evidence>
<keyword evidence="3" id="KW-0677">Repeat</keyword>
<sequence length="509" mass="56465">MILTADGRGRGYRRRILSIASSGRGGFSRDAGNDPNALLILNLIKESDSESAANVHVKSIGSKTFLQTSRPVKAGEKLLANRFTDQLSQLEEAEEDSEKMEELDVEEDDEMDGVHDEERSTQSSVEPGEIRDFGEGYHASQHKCTVCPKSFSSASGLKQHSHIHCSSKPFRCHICNKAYTQFSNLCRHRRVHLSTTKEGWRCPSCTQQFPNHGALSKHRATCGMIGAESKPPMMSPMLPIYWQYLWQQLQLTNFPPMPTVAPPQHTHALPQLTPTDFSLDRLLKPIGKSDGKSSPSPSASEHERGSPIDLTVKKTPNSDGGESNSDSGNEDDNAHTDASPARDDPSPVASITVPPPPLLPRFGSGAPSSAMPPFGPPSLFPILSRAFPYPSAGFPGHSSTSLMLPKGAKDRYTCKFCQKVFPRSANLTRHLRTHTGEQPYKCQHCERSFSISSNLQRHVRNIHNKERPFRCNLCDRCFGQQTNLDRHLKKHDEWATSAFPDDSQDEDED</sequence>
<dbReference type="PROSITE" id="PS50157">
    <property type="entry name" value="ZINC_FINGER_C2H2_2"/>
    <property type="match status" value="5"/>
</dbReference>
<dbReference type="GO" id="GO:0005634">
    <property type="term" value="C:nucleus"/>
    <property type="evidence" value="ECO:0007669"/>
    <property type="project" value="UniProtKB-ARBA"/>
</dbReference>
<feature type="compositionally biased region" description="Basic and acidic residues" evidence="8">
    <location>
        <begin position="332"/>
        <end position="345"/>
    </location>
</feature>
<dbReference type="PANTHER" id="PTHR16515">
    <property type="entry name" value="PR DOMAIN ZINC FINGER PROTEIN"/>
    <property type="match status" value="1"/>
</dbReference>
<feature type="compositionally biased region" description="Acidic residues" evidence="8">
    <location>
        <begin position="91"/>
        <end position="111"/>
    </location>
</feature>
<evidence type="ECO:0000256" key="1">
    <source>
        <dbReference type="ARBA" id="ARBA00004123"/>
    </source>
</evidence>
<evidence type="ECO:0000256" key="5">
    <source>
        <dbReference type="ARBA" id="ARBA00022833"/>
    </source>
</evidence>
<feature type="compositionally biased region" description="Low complexity" evidence="8">
    <location>
        <begin position="317"/>
        <end position="327"/>
    </location>
</feature>
<dbReference type="GO" id="GO:0008270">
    <property type="term" value="F:zinc ion binding"/>
    <property type="evidence" value="ECO:0007669"/>
    <property type="project" value="UniProtKB-KW"/>
</dbReference>
<feature type="domain" description="C2H2-type" evidence="9">
    <location>
        <begin position="170"/>
        <end position="197"/>
    </location>
</feature>
<feature type="domain" description="C2H2-type" evidence="9">
    <location>
        <begin position="142"/>
        <end position="169"/>
    </location>
</feature>
<evidence type="ECO:0000259" key="9">
    <source>
        <dbReference type="PROSITE" id="PS50157"/>
    </source>
</evidence>
<dbReference type="InterPro" id="IPR013087">
    <property type="entry name" value="Znf_C2H2_type"/>
</dbReference>
<evidence type="ECO:0000256" key="6">
    <source>
        <dbReference type="ARBA" id="ARBA00023242"/>
    </source>
</evidence>
<evidence type="ECO:0000256" key="3">
    <source>
        <dbReference type="ARBA" id="ARBA00022737"/>
    </source>
</evidence>
<dbReference type="FunFam" id="3.30.160.60:FF:000446">
    <property type="entry name" value="Zinc finger protein"/>
    <property type="match status" value="1"/>
</dbReference>
<dbReference type="InterPro" id="IPR036236">
    <property type="entry name" value="Znf_C2H2_sf"/>
</dbReference>
<feature type="non-terminal residue" evidence="10">
    <location>
        <position position="509"/>
    </location>
</feature>
<dbReference type="PROSITE" id="PS00028">
    <property type="entry name" value="ZINC_FINGER_C2H2_1"/>
    <property type="match status" value="5"/>
</dbReference>
<evidence type="ECO:0000313" key="11">
    <source>
        <dbReference type="Proteomes" id="UP001177023"/>
    </source>
</evidence>
<dbReference type="AlphaFoldDB" id="A0AA36D662"/>
<organism evidence="10 11">
    <name type="scientific">Mesorhabditis spiculigera</name>
    <dbReference type="NCBI Taxonomy" id="96644"/>
    <lineage>
        <taxon>Eukaryota</taxon>
        <taxon>Metazoa</taxon>
        <taxon>Ecdysozoa</taxon>
        <taxon>Nematoda</taxon>
        <taxon>Chromadorea</taxon>
        <taxon>Rhabditida</taxon>
        <taxon>Rhabditina</taxon>
        <taxon>Rhabditomorpha</taxon>
        <taxon>Rhabditoidea</taxon>
        <taxon>Rhabditidae</taxon>
        <taxon>Mesorhabditinae</taxon>
        <taxon>Mesorhabditis</taxon>
    </lineage>
</organism>
<dbReference type="EMBL" id="CATQJA010002663">
    <property type="protein sequence ID" value="CAJ0581456.1"/>
    <property type="molecule type" value="Genomic_DNA"/>
</dbReference>
<dbReference type="SUPFAM" id="SSF57667">
    <property type="entry name" value="beta-beta-alpha zinc fingers"/>
    <property type="match status" value="3"/>
</dbReference>
<evidence type="ECO:0000313" key="10">
    <source>
        <dbReference type="EMBL" id="CAJ0581456.1"/>
    </source>
</evidence>
<evidence type="ECO:0000256" key="4">
    <source>
        <dbReference type="ARBA" id="ARBA00022771"/>
    </source>
</evidence>
<feature type="domain" description="C2H2-type" evidence="9">
    <location>
        <begin position="412"/>
        <end position="439"/>
    </location>
</feature>
<keyword evidence="11" id="KW-1185">Reference proteome</keyword>
<gene>
    <name evidence="10" type="ORF">MSPICULIGERA_LOCUS19615</name>
</gene>
<comment type="subcellular location">
    <subcellularLocation>
        <location evidence="1">Nucleus</location>
    </subcellularLocation>
</comment>
<comment type="caution">
    <text evidence="10">The sequence shown here is derived from an EMBL/GenBank/DDBJ whole genome shotgun (WGS) entry which is preliminary data.</text>
</comment>
<keyword evidence="4 7" id="KW-0863">Zinc-finger</keyword>
<keyword evidence="2" id="KW-0479">Metal-binding</keyword>
<proteinExistence type="predicted"/>
<dbReference type="PANTHER" id="PTHR16515:SF49">
    <property type="entry name" value="GASTRULA ZINC FINGER PROTEIN XLCGF49.1-LIKE-RELATED"/>
    <property type="match status" value="1"/>
</dbReference>
<keyword evidence="6" id="KW-0539">Nucleus</keyword>
<protein>
    <recommendedName>
        <fullName evidence="9">C2H2-type domain-containing protein</fullName>
    </recommendedName>
</protein>
<feature type="domain" description="C2H2-type" evidence="9">
    <location>
        <begin position="469"/>
        <end position="491"/>
    </location>
</feature>
<evidence type="ECO:0000256" key="7">
    <source>
        <dbReference type="PROSITE-ProRule" id="PRU00042"/>
    </source>
</evidence>